<sequence length="147" mass="16028">LYEVMRIIPFTLRITHYSRAPPQWPGRPMIHVAGDWHTTATPPDLAPVRGTVEIVSSGDIRWTLISFREDGQGQWSSVGVQLGGLGSAMGAIGMWTGAEHGVCNTLARRDRVPGRSPPPRPPRPASNSLSPSQTPFTISSPFHAFHL</sequence>
<dbReference type="EMBL" id="JAGFNK010000355">
    <property type="protein sequence ID" value="KAI9451899.1"/>
    <property type="molecule type" value="Genomic_DNA"/>
</dbReference>
<evidence type="ECO:0000313" key="1">
    <source>
        <dbReference type="EMBL" id="KAI9451899.1"/>
    </source>
</evidence>
<keyword evidence="2" id="KW-1185">Reference proteome</keyword>
<proteinExistence type="predicted"/>
<reference evidence="1" key="1">
    <citation type="submission" date="2021-03" db="EMBL/GenBank/DDBJ databases">
        <title>Evolutionary priming and transition to the ectomycorrhizal habit in an iconic lineage of mushroom-forming fungi: is preadaptation a requirement?</title>
        <authorList>
            <consortium name="DOE Joint Genome Institute"/>
            <person name="Looney B.P."/>
            <person name="Miyauchi S."/>
            <person name="Morin E."/>
            <person name="Drula E."/>
            <person name="Courty P.E."/>
            <person name="Chicoki N."/>
            <person name="Fauchery L."/>
            <person name="Kohler A."/>
            <person name="Kuo A."/>
            <person name="LaButti K."/>
            <person name="Pangilinan J."/>
            <person name="Lipzen A."/>
            <person name="Riley R."/>
            <person name="Andreopoulos W."/>
            <person name="He G."/>
            <person name="Johnson J."/>
            <person name="Barry K.W."/>
            <person name="Grigoriev I.V."/>
            <person name="Nagy L."/>
            <person name="Hibbett D."/>
            <person name="Henrissat B."/>
            <person name="Matheny P.B."/>
            <person name="Labbe J."/>
            <person name="Martin A.F."/>
        </authorList>
    </citation>
    <scope>NUCLEOTIDE SEQUENCE</scope>
    <source>
        <strain evidence="1">BPL698</strain>
    </source>
</reference>
<feature type="non-terminal residue" evidence="1">
    <location>
        <position position="1"/>
    </location>
</feature>
<protein>
    <submittedName>
        <fullName evidence="1">Uncharacterized protein</fullName>
    </submittedName>
</protein>
<evidence type="ECO:0000313" key="2">
    <source>
        <dbReference type="Proteomes" id="UP001207468"/>
    </source>
</evidence>
<accession>A0ACC0TWR1</accession>
<organism evidence="1 2">
    <name type="scientific">Russula earlei</name>
    <dbReference type="NCBI Taxonomy" id="71964"/>
    <lineage>
        <taxon>Eukaryota</taxon>
        <taxon>Fungi</taxon>
        <taxon>Dikarya</taxon>
        <taxon>Basidiomycota</taxon>
        <taxon>Agaricomycotina</taxon>
        <taxon>Agaricomycetes</taxon>
        <taxon>Russulales</taxon>
        <taxon>Russulaceae</taxon>
        <taxon>Russula</taxon>
    </lineage>
</organism>
<gene>
    <name evidence="1" type="ORF">F5148DRAFT_986305</name>
</gene>
<name>A0ACC0TWR1_9AGAM</name>
<dbReference type="Proteomes" id="UP001207468">
    <property type="component" value="Unassembled WGS sequence"/>
</dbReference>
<comment type="caution">
    <text evidence="1">The sequence shown here is derived from an EMBL/GenBank/DDBJ whole genome shotgun (WGS) entry which is preliminary data.</text>
</comment>